<dbReference type="InterPro" id="IPR003717">
    <property type="entry name" value="RecO"/>
</dbReference>
<dbReference type="GO" id="GO:0006302">
    <property type="term" value="P:double-strand break repair"/>
    <property type="evidence" value="ECO:0007669"/>
    <property type="project" value="TreeGrafter"/>
</dbReference>
<proteinExistence type="predicted"/>
<evidence type="ECO:0000256" key="1">
    <source>
        <dbReference type="ARBA" id="ARBA00022763"/>
    </source>
</evidence>
<dbReference type="AlphaFoldDB" id="X1VQ58"/>
<dbReference type="InterPro" id="IPR012340">
    <property type="entry name" value="NA-bd_OB-fold"/>
</dbReference>
<reference evidence="5" key="1">
    <citation type="journal article" date="2014" name="Front. Microbiol.">
        <title>High frequency of phylogenetically diverse reductive dehalogenase-homologous genes in deep subseafloor sedimentary metagenomes.</title>
        <authorList>
            <person name="Kawai M."/>
            <person name="Futagami T."/>
            <person name="Toyoda A."/>
            <person name="Takaki Y."/>
            <person name="Nishi S."/>
            <person name="Hori S."/>
            <person name="Arai W."/>
            <person name="Tsubouchi T."/>
            <person name="Morono Y."/>
            <person name="Uchiyama I."/>
            <person name="Ito T."/>
            <person name="Fujiyama A."/>
            <person name="Inagaki F."/>
            <person name="Takami H."/>
        </authorList>
    </citation>
    <scope>NUCLEOTIDE SEQUENCE</scope>
    <source>
        <strain evidence="5">Expedition CK06-06</strain>
    </source>
</reference>
<feature type="non-terminal residue" evidence="5">
    <location>
        <position position="65"/>
    </location>
</feature>
<organism evidence="5">
    <name type="scientific">marine sediment metagenome</name>
    <dbReference type="NCBI Taxonomy" id="412755"/>
    <lineage>
        <taxon>unclassified sequences</taxon>
        <taxon>metagenomes</taxon>
        <taxon>ecological metagenomes</taxon>
    </lineage>
</organism>
<evidence type="ECO:0000256" key="2">
    <source>
        <dbReference type="ARBA" id="ARBA00023172"/>
    </source>
</evidence>
<evidence type="ECO:0000259" key="4">
    <source>
        <dbReference type="Pfam" id="PF11967"/>
    </source>
</evidence>
<dbReference type="GO" id="GO:0043590">
    <property type="term" value="C:bacterial nucleoid"/>
    <property type="evidence" value="ECO:0007669"/>
    <property type="project" value="TreeGrafter"/>
</dbReference>
<dbReference type="InterPro" id="IPR022572">
    <property type="entry name" value="DNA_rep/recomb_RecO_N"/>
</dbReference>
<feature type="domain" description="DNA replication/recombination mediator RecO N-terminal" evidence="4">
    <location>
        <begin position="2"/>
        <end position="63"/>
    </location>
</feature>
<evidence type="ECO:0000313" key="5">
    <source>
        <dbReference type="EMBL" id="GAJ11315.1"/>
    </source>
</evidence>
<sequence>MPPQKTQGIVLGSIDWHETSKIVTFYTKDFGKIRGVAKGARRKKSKFSPLEILSRHTIVFYERED</sequence>
<dbReference type="Gene3D" id="2.40.50.140">
    <property type="entry name" value="Nucleic acid-binding proteins"/>
    <property type="match status" value="1"/>
</dbReference>
<dbReference type="SUPFAM" id="SSF50249">
    <property type="entry name" value="Nucleic acid-binding proteins"/>
    <property type="match status" value="1"/>
</dbReference>
<evidence type="ECO:0000256" key="3">
    <source>
        <dbReference type="ARBA" id="ARBA00023204"/>
    </source>
</evidence>
<dbReference type="PANTHER" id="PTHR33991">
    <property type="entry name" value="DNA REPAIR PROTEIN RECO"/>
    <property type="match status" value="1"/>
</dbReference>
<keyword evidence="2" id="KW-0233">DNA recombination</keyword>
<gene>
    <name evidence="5" type="ORF">S12H4_47536</name>
</gene>
<dbReference type="NCBIfam" id="TIGR00613">
    <property type="entry name" value="reco"/>
    <property type="match status" value="1"/>
</dbReference>
<dbReference type="GO" id="GO:0006310">
    <property type="term" value="P:DNA recombination"/>
    <property type="evidence" value="ECO:0007669"/>
    <property type="project" value="UniProtKB-KW"/>
</dbReference>
<keyword evidence="3" id="KW-0234">DNA repair</keyword>
<keyword evidence="1" id="KW-0227">DNA damage</keyword>
<dbReference type="Pfam" id="PF11967">
    <property type="entry name" value="RecO_N"/>
    <property type="match status" value="1"/>
</dbReference>
<dbReference type="PANTHER" id="PTHR33991:SF1">
    <property type="entry name" value="DNA REPAIR PROTEIN RECO"/>
    <property type="match status" value="1"/>
</dbReference>
<dbReference type="EMBL" id="BARW01029605">
    <property type="protein sequence ID" value="GAJ11315.1"/>
    <property type="molecule type" value="Genomic_DNA"/>
</dbReference>
<accession>X1VQ58</accession>
<protein>
    <recommendedName>
        <fullName evidence="4">DNA replication/recombination mediator RecO N-terminal domain-containing protein</fullName>
    </recommendedName>
</protein>
<name>X1VQ58_9ZZZZ</name>
<comment type="caution">
    <text evidence="5">The sequence shown here is derived from an EMBL/GenBank/DDBJ whole genome shotgun (WGS) entry which is preliminary data.</text>
</comment>